<evidence type="ECO:0000256" key="9">
    <source>
        <dbReference type="ARBA" id="ARBA00022786"/>
    </source>
</evidence>
<evidence type="ECO:0000256" key="14">
    <source>
        <dbReference type="ARBA" id="ARBA00024209"/>
    </source>
</evidence>
<evidence type="ECO:0000256" key="1">
    <source>
        <dbReference type="ARBA" id="ARBA00000900"/>
    </source>
</evidence>
<comment type="similarity">
    <text evidence="14">Belongs to the RING-type zinc finger family. ATL subfamily.</text>
</comment>
<evidence type="ECO:0000256" key="16">
    <source>
        <dbReference type="ARBA" id="ARBA00048679"/>
    </source>
</evidence>
<keyword evidence="23" id="KW-1185">Reference proteome</keyword>
<keyword evidence="7 20" id="KW-0732">Signal</keyword>
<dbReference type="InterPro" id="IPR046948">
    <property type="entry name" value="ATL20-22-like"/>
</dbReference>
<dbReference type="EMBL" id="OU503047">
    <property type="protein sequence ID" value="CAI9772653.1"/>
    <property type="molecule type" value="Genomic_DNA"/>
</dbReference>
<comment type="catalytic activity">
    <reaction evidence="15">
        <text>L-threonyl-[protein] + ATP = O-phospho-L-threonyl-[protein] + ADP + H(+)</text>
        <dbReference type="Rhea" id="RHEA:46608"/>
        <dbReference type="Rhea" id="RHEA-COMP:11060"/>
        <dbReference type="Rhea" id="RHEA-COMP:11605"/>
        <dbReference type="ChEBI" id="CHEBI:15378"/>
        <dbReference type="ChEBI" id="CHEBI:30013"/>
        <dbReference type="ChEBI" id="CHEBI:30616"/>
        <dbReference type="ChEBI" id="CHEBI:61977"/>
        <dbReference type="ChEBI" id="CHEBI:456216"/>
        <dbReference type="EC" id="2.7.11.1"/>
    </reaction>
</comment>
<evidence type="ECO:0000256" key="7">
    <source>
        <dbReference type="ARBA" id="ARBA00022729"/>
    </source>
</evidence>
<feature type="domain" description="RING-type" evidence="21">
    <location>
        <begin position="321"/>
        <end position="363"/>
    </location>
</feature>
<keyword evidence="4" id="KW-0808">Transferase</keyword>
<feature type="signal peptide" evidence="20">
    <location>
        <begin position="1"/>
        <end position="21"/>
    </location>
</feature>
<evidence type="ECO:0000256" key="10">
    <source>
        <dbReference type="ARBA" id="ARBA00022833"/>
    </source>
</evidence>
<evidence type="ECO:0000256" key="15">
    <source>
        <dbReference type="ARBA" id="ARBA00047899"/>
    </source>
</evidence>
<dbReference type="GO" id="GO:0061630">
    <property type="term" value="F:ubiquitin protein ligase activity"/>
    <property type="evidence" value="ECO:0007669"/>
    <property type="project" value="UniProtKB-EC"/>
</dbReference>
<evidence type="ECO:0000256" key="11">
    <source>
        <dbReference type="ARBA" id="ARBA00022989"/>
    </source>
</evidence>
<dbReference type="InterPro" id="IPR013083">
    <property type="entry name" value="Znf_RING/FYVE/PHD"/>
</dbReference>
<dbReference type="GO" id="GO:0004674">
    <property type="term" value="F:protein serine/threonine kinase activity"/>
    <property type="evidence" value="ECO:0007669"/>
    <property type="project" value="UniProtKB-EC"/>
</dbReference>
<protein>
    <recommendedName>
        <fullName evidence="21">RING-type domain-containing protein</fullName>
    </recommendedName>
</protein>
<evidence type="ECO:0000256" key="6">
    <source>
        <dbReference type="ARBA" id="ARBA00022723"/>
    </source>
</evidence>
<evidence type="ECO:0000256" key="13">
    <source>
        <dbReference type="ARBA" id="ARBA00023180"/>
    </source>
</evidence>
<keyword evidence="9" id="KW-0833">Ubl conjugation pathway</keyword>
<dbReference type="InterPro" id="IPR025287">
    <property type="entry name" value="WAK_GUB"/>
</dbReference>
<evidence type="ECO:0000256" key="3">
    <source>
        <dbReference type="ARBA" id="ARBA00004906"/>
    </source>
</evidence>
<sequence>METLALFFFFLFFSFTQPVLCADVCTPASCDSVQGPRIRFPFRLIGRQPEHCGYPGFHLFCNNQSQTILRLPLSGEFVVDYIDYTRQTILIDNPDDCDPKRILNFSLSRTPFGGTYTRKITFLNCSSDWTEYMSYDLFPFFCLSGENYVVMAMASYSSAQQIPPSCRMISNVSVPTQAQNYVSQYQSSRQIRVDFQLTWNEPGCRSCEANGGICGFKDNTVLEVGCSKPPNHGLPRSAKYGIIIGVGIPGLLCLIVLACFAFGRIRALSHRRLNISELPTITISQQPVVRAAGLDGPTIASYPKTVLGESRRLPKSSDSTCSICLSDYEPKETLRSIPECNHYFHANCIDEWLKLNGTCPVCRNSPESSIGTPCSSMSSSYSLSSSDHH</sequence>
<comment type="pathway">
    <text evidence="3">Protein modification; protein ubiquitination.</text>
</comment>
<comment type="catalytic activity">
    <reaction evidence="16">
        <text>L-seryl-[protein] + ATP = O-phospho-L-seryl-[protein] + ADP + H(+)</text>
        <dbReference type="Rhea" id="RHEA:17989"/>
        <dbReference type="Rhea" id="RHEA-COMP:9863"/>
        <dbReference type="Rhea" id="RHEA-COMP:11604"/>
        <dbReference type="ChEBI" id="CHEBI:15378"/>
        <dbReference type="ChEBI" id="CHEBI:29999"/>
        <dbReference type="ChEBI" id="CHEBI:30616"/>
        <dbReference type="ChEBI" id="CHEBI:83421"/>
        <dbReference type="ChEBI" id="CHEBI:456216"/>
        <dbReference type="EC" id="2.7.11.1"/>
    </reaction>
</comment>
<keyword evidence="5 19" id="KW-0812">Transmembrane</keyword>
<evidence type="ECO:0000256" key="5">
    <source>
        <dbReference type="ARBA" id="ARBA00022692"/>
    </source>
</evidence>
<proteinExistence type="inferred from homology"/>
<keyword evidence="8 17" id="KW-0863">Zinc-finger</keyword>
<dbReference type="Proteomes" id="UP000834106">
    <property type="component" value="Chromosome 12"/>
</dbReference>
<evidence type="ECO:0000256" key="2">
    <source>
        <dbReference type="ARBA" id="ARBA00004167"/>
    </source>
</evidence>
<dbReference type="InterPro" id="IPR001841">
    <property type="entry name" value="Znf_RING"/>
</dbReference>
<evidence type="ECO:0000256" key="18">
    <source>
        <dbReference type="SAM" id="MobiDB-lite"/>
    </source>
</evidence>
<dbReference type="Gene3D" id="3.30.40.10">
    <property type="entry name" value="Zinc/RING finger domain, C3HC4 (zinc finger)"/>
    <property type="match status" value="1"/>
</dbReference>
<keyword evidence="12 19" id="KW-0472">Membrane</keyword>
<dbReference type="Pfam" id="PF13639">
    <property type="entry name" value="zf-RING_2"/>
    <property type="match status" value="1"/>
</dbReference>
<evidence type="ECO:0000313" key="23">
    <source>
        <dbReference type="Proteomes" id="UP000834106"/>
    </source>
</evidence>
<dbReference type="Pfam" id="PF14380">
    <property type="entry name" value="WAK_assoc"/>
    <property type="match status" value="1"/>
</dbReference>
<evidence type="ECO:0000256" key="19">
    <source>
        <dbReference type="SAM" id="Phobius"/>
    </source>
</evidence>
<feature type="region of interest" description="Disordered" evidence="18">
    <location>
        <begin position="366"/>
        <end position="389"/>
    </location>
</feature>
<keyword evidence="13" id="KW-0325">Glycoprotein</keyword>
<evidence type="ECO:0000256" key="4">
    <source>
        <dbReference type="ARBA" id="ARBA00022679"/>
    </source>
</evidence>
<feature type="transmembrane region" description="Helical" evidence="19">
    <location>
        <begin position="240"/>
        <end position="263"/>
    </location>
</feature>
<dbReference type="SMART" id="SM00184">
    <property type="entry name" value="RING"/>
    <property type="match status" value="1"/>
</dbReference>
<dbReference type="AlphaFoldDB" id="A0AAD1ZNT9"/>
<dbReference type="CDD" id="cd16461">
    <property type="entry name" value="RING-H2_EL5-like"/>
    <property type="match status" value="1"/>
</dbReference>
<dbReference type="GO" id="GO:0008270">
    <property type="term" value="F:zinc ion binding"/>
    <property type="evidence" value="ECO:0007669"/>
    <property type="project" value="UniProtKB-KW"/>
</dbReference>
<dbReference type="InterPro" id="IPR032872">
    <property type="entry name" value="WAK_assoc_C"/>
</dbReference>
<feature type="chain" id="PRO_5042281040" description="RING-type domain-containing protein" evidence="20">
    <location>
        <begin position="22"/>
        <end position="389"/>
    </location>
</feature>
<keyword evidence="6" id="KW-0479">Metal-binding</keyword>
<evidence type="ECO:0000256" key="17">
    <source>
        <dbReference type="PROSITE-ProRule" id="PRU00175"/>
    </source>
</evidence>
<keyword evidence="10" id="KW-0862">Zinc</keyword>
<gene>
    <name evidence="22" type="ORF">FPE_LOCUS20083</name>
</gene>
<dbReference type="GO" id="GO:0016020">
    <property type="term" value="C:membrane"/>
    <property type="evidence" value="ECO:0007669"/>
    <property type="project" value="UniProtKB-SubCell"/>
</dbReference>
<dbReference type="Pfam" id="PF13947">
    <property type="entry name" value="GUB_WAK_bind"/>
    <property type="match status" value="1"/>
</dbReference>
<feature type="compositionally biased region" description="Low complexity" evidence="18">
    <location>
        <begin position="375"/>
        <end position="389"/>
    </location>
</feature>
<comment type="catalytic activity">
    <reaction evidence="1">
        <text>S-ubiquitinyl-[E2 ubiquitin-conjugating enzyme]-L-cysteine + [acceptor protein]-L-lysine = [E2 ubiquitin-conjugating enzyme]-L-cysteine + N(6)-ubiquitinyl-[acceptor protein]-L-lysine.</text>
        <dbReference type="EC" id="2.3.2.27"/>
    </reaction>
</comment>
<keyword evidence="11 19" id="KW-1133">Transmembrane helix</keyword>
<dbReference type="PANTHER" id="PTHR46279">
    <property type="entry name" value="RING/U-BOX SUPERFAMILY PROTEIN"/>
    <property type="match status" value="1"/>
</dbReference>
<name>A0AAD1ZNT9_9LAMI</name>
<dbReference type="GO" id="GO:0030247">
    <property type="term" value="F:polysaccharide binding"/>
    <property type="evidence" value="ECO:0007669"/>
    <property type="project" value="InterPro"/>
</dbReference>
<dbReference type="PANTHER" id="PTHR46279:SF31">
    <property type="entry name" value="RING-H2 FINGER PROTEIN ATL20-LIKE ISOFORM X1"/>
    <property type="match status" value="1"/>
</dbReference>
<reference evidence="22" key="1">
    <citation type="submission" date="2023-05" db="EMBL/GenBank/DDBJ databases">
        <authorList>
            <person name="Huff M."/>
        </authorList>
    </citation>
    <scope>NUCLEOTIDE SEQUENCE</scope>
</reference>
<evidence type="ECO:0000313" key="22">
    <source>
        <dbReference type="EMBL" id="CAI9772653.1"/>
    </source>
</evidence>
<organism evidence="22 23">
    <name type="scientific">Fraxinus pennsylvanica</name>
    <dbReference type="NCBI Taxonomy" id="56036"/>
    <lineage>
        <taxon>Eukaryota</taxon>
        <taxon>Viridiplantae</taxon>
        <taxon>Streptophyta</taxon>
        <taxon>Embryophyta</taxon>
        <taxon>Tracheophyta</taxon>
        <taxon>Spermatophyta</taxon>
        <taxon>Magnoliopsida</taxon>
        <taxon>eudicotyledons</taxon>
        <taxon>Gunneridae</taxon>
        <taxon>Pentapetalae</taxon>
        <taxon>asterids</taxon>
        <taxon>lamiids</taxon>
        <taxon>Lamiales</taxon>
        <taxon>Oleaceae</taxon>
        <taxon>Oleeae</taxon>
        <taxon>Fraxinus</taxon>
    </lineage>
</organism>
<comment type="subcellular location">
    <subcellularLocation>
        <location evidence="2">Membrane</location>
        <topology evidence="2">Single-pass membrane protein</topology>
    </subcellularLocation>
</comment>
<evidence type="ECO:0000259" key="21">
    <source>
        <dbReference type="PROSITE" id="PS50089"/>
    </source>
</evidence>
<evidence type="ECO:0000256" key="20">
    <source>
        <dbReference type="SAM" id="SignalP"/>
    </source>
</evidence>
<accession>A0AAD1ZNT9</accession>
<evidence type="ECO:0000256" key="12">
    <source>
        <dbReference type="ARBA" id="ARBA00023136"/>
    </source>
</evidence>
<evidence type="ECO:0000256" key="8">
    <source>
        <dbReference type="ARBA" id="ARBA00022771"/>
    </source>
</evidence>
<dbReference type="PROSITE" id="PS50089">
    <property type="entry name" value="ZF_RING_2"/>
    <property type="match status" value="1"/>
</dbReference>
<dbReference type="SUPFAM" id="SSF57850">
    <property type="entry name" value="RING/U-box"/>
    <property type="match status" value="1"/>
</dbReference>